<feature type="transmembrane region" description="Helical" evidence="1">
    <location>
        <begin position="109"/>
        <end position="136"/>
    </location>
</feature>
<reference evidence="3" key="2">
    <citation type="submission" date="2025-09" db="UniProtKB">
        <authorList>
            <consortium name="Ensembl"/>
        </authorList>
    </citation>
    <scope>IDENTIFICATION</scope>
</reference>
<keyword evidence="2" id="KW-0732">Signal</keyword>
<reference evidence="3" key="1">
    <citation type="submission" date="2025-08" db="UniProtKB">
        <authorList>
            <consortium name="Ensembl"/>
        </authorList>
    </citation>
    <scope>IDENTIFICATION</scope>
</reference>
<sequence>ILLSLIVFIITMVLTALASTGAPFLHPTSNVSNEFTTQVTPSGWTFAIWGIIYAFMASVLVYVLSGVFRNAYGYVYCSPPVLPRGFFVMLSLNLSLNVAWLFLWDRLMIPAVIFLIFIALTNYAVIAFSCLGLNAYGAWLYKNHKVDLYLIRVQNGIAIYATWTTIASLVNLNIVLTTEANMSQTDASTTVLSLLVVVIATFVLENWLLEKHVRYILSIYPAVIWALTGVFTNNYDASAPSRNNIFIVLLALACVIFVTRIGLVIWRHKKQ</sequence>
<dbReference type="AlphaFoldDB" id="A0A3B4BHR3"/>
<name>A0A3B4BHR3_9GOBI</name>
<keyword evidence="1" id="KW-0812">Transmembrane</keyword>
<dbReference type="Ensembl" id="ENSPMGT00000031326.1">
    <property type="protein sequence ID" value="ENSPMGP00000029433.1"/>
    <property type="gene ID" value="ENSPMGG00000023678.1"/>
</dbReference>
<feature type="chain" id="PRO_5017186793" evidence="2">
    <location>
        <begin position="19"/>
        <end position="271"/>
    </location>
</feature>
<evidence type="ECO:0000313" key="3">
    <source>
        <dbReference type="Ensembl" id="ENSPMGP00000029433.1"/>
    </source>
</evidence>
<accession>A0A3B4BHR3</accession>
<keyword evidence="1" id="KW-1133">Transmembrane helix</keyword>
<feature type="transmembrane region" description="Helical" evidence="1">
    <location>
        <begin position="157"/>
        <end position="176"/>
    </location>
</feature>
<dbReference type="PANTHER" id="PTHR33802">
    <property type="entry name" value="SI:CH211-161H7.5-RELATED"/>
    <property type="match status" value="1"/>
</dbReference>
<keyword evidence="1" id="KW-0472">Membrane</keyword>
<evidence type="ECO:0000256" key="2">
    <source>
        <dbReference type="SAM" id="SignalP"/>
    </source>
</evidence>
<keyword evidence="4" id="KW-1185">Reference proteome</keyword>
<dbReference type="PANTHER" id="PTHR33802:SF4">
    <property type="entry name" value="SI:DKEY-29D8.3"/>
    <property type="match status" value="1"/>
</dbReference>
<evidence type="ECO:0000313" key="4">
    <source>
        <dbReference type="Proteomes" id="UP000261520"/>
    </source>
</evidence>
<dbReference type="Proteomes" id="UP000261520">
    <property type="component" value="Unplaced"/>
</dbReference>
<feature type="transmembrane region" description="Helical" evidence="1">
    <location>
        <begin position="245"/>
        <end position="266"/>
    </location>
</feature>
<feature type="signal peptide" evidence="2">
    <location>
        <begin position="1"/>
        <end position="18"/>
    </location>
</feature>
<feature type="transmembrane region" description="Helical" evidence="1">
    <location>
        <begin position="188"/>
        <end position="208"/>
    </location>
</feature>
<proteinExistence type="predicted"/>
<feature type="transmembrane region" description="Helical" evidence="1">
    <location>
        <begin position="42"/>
        <end position="64"/>
    </location>
</feature>
<protein>
    <submittedName>
        <fullName evidence="3">Uncharacterized protein</fullName>
    </submittedName>
</protein>
<feature type="transmembrane region" description="Helical" evidence="1">
    <location>
        <begin position="215"/>
        <end position="233"/>
    </location>
</feature>
<evidence type="ECO:0000256" key="1">
    <source>
        <dbReference type="SAM" id="Phobius"/>
    </source>
</evidence>
<feature type="transmembrane region" description="Helical" evidence="1">
    <location>
        <begin position="85"/>
        <end position="103"/>
    </location>
</feature>
<organism evidence="3 4">
    <name type="scientific">Periophthalmus magnuspinnatus</name>
    <dbReference type="NCBI Taxonomy" id="409849"/>
    <lineage>
        <taxon>Eukaryota</taxon>
        <taxon>Metazoa</taxon>
        <taxon>Chordata</taxon>
        <taxon>Craniata</taxon>
        <taxon>Vertebrata</taxon>
        <taxon>Euteleostomi</taxon>
        <taxon>Actinopterygii</taxon>
        <taxon>Neopterygii</taxon>
        <taxon>Teleostei</taxon>
        <taxon>Neoteleostei</taxon>
        <taxon>Acanthomorphata</taxon>
        <taxon>Gobiaria</taxon>
        <taxon>Gobiiformes</taxon>
        <taxon>Gobioidei</taxon>
        <taxon>Gobiidae</taxon>
        <taxon>Oxudercinae</taxon>
        <taxon>Periophthalmus</taxon>
    </lineage>
</organism>